<dbReference type="InterPro" id="IPR013087">
    <property type="entry name" value="Znf_C2H2_type"/>
</dbReference>
<comment type="caution">
    <text evidence="4">The sequence shown here is derived from an EMBL/GenBank/DDBJ whole genome shotgun (WGS) entry which is preliminary data.</text>
</comment>
<evidence type="ECO:0000259" key="3">
    <source>
        <dbReference type="PROSITE" id="PS50157"/>
    </source>
</evidence>
<dbReference type="PROSITE" id="PS00028">
    <property type="entry name" value="ZINC_FINGER_C2H2_1"/>
    <property type="match status" value="1"/>
</dbReference>
<evidence type="ECO:0000256" key="1">
    <source>
        <dbReference type="PROSITE-ProRule" id="PRU00042"/>
    </source>
</evidence>
<dbReference type="Gene3D" id="3.30.160.60">
    <property type="entry name" value="Classic Zinc Finger"/>
    <property type="match status" value="1"/>
</dbReference>
<feature type="domain" description="C2H2-type" evidence="3">
    <location>
        <begin position="340"/>
        <end position="363"/>
    </location>
</feature>
<feature type="region of interest" description="Disordered" evidence="2">
    <location>
        <begin position="244"/>
        <end position="267"/>
    </location>
</feature>
<evidence type="ECO:0000256" key="2">
    <source>
        <dbReference type="SAM" id="MobiDB-lite"/>
    </source>
</evidence>
<dbReference type="SUPFAM" id="SSF57667">
    <property type="entry name" value="beta-beta-alpha zinc fingers"/>
    <property type="match status" value="1"/>
</dbReference>
<dbReference type="EMBL" id="AFQF01005694">
    <property type="protein sequence ID" value="EGU72692.1"/>
    <property type="molecule type" value="Genomic_DNA"/>
</dbReference>
<organism evidence="4">
    <name type="scientific">Fusarium oxysporum (strain Fo5176)</name>
    <name type="common">Fusarium vascular wilt</name>
    <dbReference type="NCBI Taxonomy" id="660025"/>
    <lineage>
        <taxon>Eukaryota</taxon>
        <taxon>Fungi</taxon>
        <taxon>Dikarya</taxon>
        <taxon>Ascomycota</taxon>
        <taxon>Pezizomycotina</taxon>
        <taxon>Sordariomycetes</taxon>
        <taxon>Hypocreomycetidae</taxon>
        <taxon>Hypocreales</taxon>
        <taxon>Nectriaceae</taxon>
        <taxon>Fusarium</taxon>
        <taxon>Fusarium oxysporum species complex</taxon>
    </lineage>
</organism>
<name>F9GDR5_FUSOF</name>
<feature type="compositionally biased region" description="Low complexity" evidence="2">
    <location>
        <begin position="247"/>
        <end position="264"/>
    </location>
</feature>
<dbReference type="InterPro" id="IPR036236">
    <property type="entry name" value="Znf_C2H2_sf"/>
</dbReference>
<keyword evidence="1" id="KW-0863">Zinc-finger</keyword>
<evidence type="ECO:0000313" key="4">
    <source>
        <dbReference type="EMBL" id="EGU72692.1"/>
    </source>
</evidence>
<sequence>MDFPYRGSYQQTHMAFLSGFRDERYPSHSPIERSRESVPTGFGRLHSHFLLRSPADVESDNLKKRLDQTWPLVKSPFHSLLSTSASDSFSQKPSFEGRFSPALSGPVHLHFYSRIILDSSARPIKTQIDSTFFRRSTSLFYGCKSPNKRSHINQSLRTLPERVSINDAASTNSTSDSSRVKDTGVEDGQSRKRLRFDDTYVASGQGNRAAEPNNQLIARTSNLSCRSGLSSLGSLQGRITTLPQVATTPSSSSSGISPTSYDSPHTAPLSLDLSTQIPIPSLGPIRYGTASDISTGKIIQLEISSRAKAQAFFLCECCPNRPKKFQTLEELNAHNAEKLWLCEHCQKRFKHKNDLKRHVKSLHVFPCSWSCSALSSYDRAFYDSTNKPGEADTCGYCGDEFSRSGRGPSTGAVIGDNPRRYATHRNWNERIRHLQVVHKFSECNASKKFFRADHFRQHLKYSHAGKSGKWTNMLEDACKLDEDPTPW</sequence>
<dbReference type="OrthoDB" id="3524154at2759"/>
<dbReference type="SMART" id="SM00355">
    <property type="entry name" value="ZnF_C2H2"/>
    <property type="match status" value="2"/>
</dbReference>
<feature type="region of interest" description="Disordered" evidence="2">
    <location>
        <begin position="164"/>
        <end position="198"/>
    </location>
</feature>
<keyword evidence="1" id="KW-0479">Metal-binding</keyword>
<keyword evidence="1" id="KW-0862">Zinc</keyword>
<proteinExistence type="predicted"/>
<accession>F9GDR5</accession>
<reference evidence="4" key="1">
    <citation type="journal article" date="2012" name="Mol. Plant Microbe Interact.">
        <title>A highly conserved effector in Fusarium oxysporum is required for full virulence on Arabidopsis.</title>
        <authorList>
            <person name="Thatcher L.F."/>
            <person name="Gardiner D.M."/>
            <person name="Kazan K."/>
            <person name="Manners J."/>
        </authorList>
    </citation>
    <scope>NUCLEOTIDE SEQUENCE [LARGE SCALE GENOMIC DNA]</scope>
    <source>
        <strain evidence="4">Fo5176</strain>
    </source>
</reference>
<dbReference type="STRING" id="660025.F9GDR5"/>
<dbReference type="AlphaFoldDB" id="F9GDR5"/>
<feature type="compositionally biased region" description="Basic and acidic residues" evidence="2">
    <location>
        <begin position="178"/>
        <end position="198"/>
    </location>
</feature>
<dbReference type="PROSITE" id="PS50157">
    <property type="entry name" value="ZINC_FINGER_C2H2_2"/>
    <property type="match status" value="1"/>
</dbReference>
<dbReference type="GO" id="GO:0008270">
    <property type="term" value="F:zinc ion binding"/>
    <property type="evidence" value="ECO:0007669"/>
    <property type="project" value="UniProtKB-KW"/>
</dbReference>
<gene>
    <name evidence="4" type="ORF">FOXB_16799</name>
</gene>
<dbReference type="InterPro" id="IPR057026">
    <property type="entry name" value="Znf-C2H2_ascomycetes"/>
</dbReference>
<protein>
    <recommendedName>
        <fullName evidence="3">C2H2-type domain-containing protein</fullName>
    </recommendedName>
</protein>
<dbReference type="Pfam" id="PF24537">
    <property type="entry name" value="zf-C2H2_fungi"/>
    <property type="match status" value="1"/>
</dbReference>
<feature type="compositionally biased region" description="Low complexity" evidence="2">
    <location>
        <begin position="166"/>
        <end position="177"/>
    </location>
</feature>